<dbReference type="GO" id="GO:0008775">
    <property type="term" value="F:acetate CoA-transferase activity"/>
    <property type="evidence" value="ECO:0007669"/>
    <property type="project" value="InterPro"/>
</dbReference>
<feature type="compositionally biased region" description="Basic residues" evidence="1">
    <location>
        <begin position="116"/>
        <end position="131"/>
    </location>
</feature>
<dbReference type="InterPro" id="IPR038460">
    <property type="entry name" value="AcetylCoA_hyd_C_sf"/>
</dbReference>
<dbReference type="PANTHER" id="PTHR21432:SF20">
    <property type="entry name" value="ACETYL-COA HYDROLASE"/>
    <property type="match status" value="1"/>
</dbReference>
<dbReference type="InterPro" id="IPR037171">
    <property type="entry name" value="NagB/RpiA_transferase-like"/>
</dbReference>
<dbReference type="AlphaFoldDB" id="A0A418WHD3"/>
<feature type="region of interest" description="Disordered" evidence="1">
    <location>
        <begin position="34"/>
        <end position="140"/>
    </location>
</feature>
<evidence type="ECO:0000259" key="2">
    <source>
        <dbReference type="Pfam" id="PF13336"/>
    </source>
</evidence>
<protein>
    <recommendedName>
        <fullName evidence="2">Acetyl-CoA hydrolase/transferase C-terminal domain-containing protein</fullName>
    </recommendedName>
</protein>
<keyword evidence="4" id="KW-1185">Reference proteome</keyword>
<dbReference type="InterPro" id="IPR046433">
    <property type="entry name" value="ActCoA_hydro"/>
</dbReference>
<dbReference type="Pfam" id="PF13336">
    <property type="entry name" value="AcetylCoA_hyd_C"/>
    <property type="match status" value="1"/>
</dbReference>
<evidence type="ECO:0000313" key="3">
    <source>
        <dbReference type="EMBL" id="RJF89398.1"/>
    </source>
</evidence>
<dbReference type="Gene3D" id="3.30.750.70">
    <property type="entry name" value="4-hydroxybutyrate coenzyme like domains"/>
    <property type="match status" value="1"/>
</dbReference>
<sequence length="346" mass="36862">MPGQHLLPDPGTARGGRRRRFPAVVLWRYPGASAPRADRRRPVHRRAARCGRPVQLRPGGRFPGRHLGTHPGAHRPCQPADAAHAGPSRHSLGQADRRRRRRRIRAAGGRHEWHGRGFRRHRPAPGRHHSRWRDLADRPGQGPGGLMRALTGHRDLRIHSGLVGDGVLDLVAAGALAAGRPVTAGVAIGSQALYDAVGGEAFDFQPVSHTHATEIIARIPRFTAINSAIEVDLFGQAYAELTPRGLMSGPGGASDFARGARLSDGGLRIVALPAATGAISRIVLPGKASGLVSLGRFDIDVVATEYGIADLRGRDHAGRAAALIAVAAPAHRESLARDWAGFSARL</sequence>
<name>A0A418WHD3_9PROT</name>
<dbReference type="SUPFAM" id="SSF100950">
    <property type="entry name" value="NagB/RpiA/CoA transferase-like"/>
    <property type="match status" value="1"/>
</dbReference>
<dbReference type="EMBL" id="QYUK01000011">
    <property type="protein sequence ID" value="RJF89398.1"/>
    <property type="molecule type" value="Genomic_DNA"/>
</dbReference>
<reference evidence="3 4" key="1">
    <citation type="submission" date="2018-09" db="EMBL/GenBank/DDBJ databases">
        <authorList>
            <person name="Zhu H."/>
        </authorList>
    </citation>
    <scope>NUCLEOTIDE SEQUENCE [LARGE SCALE GENOMIC DNA]</scope>
    <source>
        <strain evidence="3 4">K1W22B-8</strain>
    </source>
</reference>
<evidence type="ECO:0000256" key="1">
    <source>
        <dbReference type="SAM" id="MobiDB-lite"/>
    </source>
</evidence>
<dbReference type="GO" id="GO:0006083">
    <property type="term" value="P:acetate metabolic process"/>
    <property type="evidence" value="ECO:0007669"/>
    <property type="project" value="InterPro"/>
</dbReference>
<feature type="compositionally biased region" description="Basic residues" evidence="1">
    <location>
        <begin position="38"/>
        <end position="49"/>
    </location>
</feature>
<dbReference type="Proteomes" id="UP000284605">
    <property type="component" value="Unassembled WGS sequence"/>
</dbReference>
<organism evidence="3 4">
    <name type="scientific">Oleomonas cavernae</name>
    <dbReference type="NCBI Taxonomy" id="2320859"/>
    <lineage>
        <taxon>Bacteria</taxon>
        <taxon>Pseudomonadati</taxon>
        <taxon>Pseudomonadota</taxon>
        <taxon>Alphaproteobacteria</taxon>
        <taxon>Acetobacterales</taxon>
        <taxon>Acetobacteraceae</taxon>
        <taxon>Oleomonas</taxon>
    </lineage>
</organism>
<feature type="domain" description="Acetyl-CoA hydrolase/transferase C-terminal" evidence="2">
    <location>
        <begin position="189"/>
        <end position="337"/>
    </location>
</feature>
<proteinExistence type="predicted"/>
<accession>A0A418WHD3</accession>
<evidence type="ECO:0000313" key="4">
    <source>
        <dbReference type="Proteomes" id="UP000284605"/>
    </source>
</evidence>
<gene>
    <name evidence="3" type="ORF">D3874_22475</name>
</gene>
<dbReference type="PANTHER" id="PTHR21432">
    <property type="entry name" value="ACETYL-COA HYDROLASE-RELATED"/>
    <property type="match status" value="1"/>
</dbReference>
<dbReference type="InterPro" id="IPR026888">
    <property type="entry name" value="AcetylCoA_hyd_C"/>
</dbReference>
<comment type="caution">
    <text evidence="3">The sequence shown here is derived from an EMBL/GenBank/DDBJ whole genome shotgun (WGS) entry which is preliminary data.</text>
</comment>
<dbReference type="Gene3D" id="3.40.1080.20">
    <property type="entry name" value="Acetyl-CoA hydrolase/transferase C-terminal domain"/>
    <property type="match status" value="1"/>
</dbReference>